<dbReference type="PANTHER" id="PTHR23274:SF51">
    <property type="entry name" value="OS03G0423850 PROTEIN"/>
    <property type="match status" value="1"/>
</dbReference>
<dbReference type="InParanoid" id="A0A0G4EF11"/>
<name>A0A0G4EF11_VITBC</name>
<dbReference type="CDD" id="cd18809">
    <property type="entry name" value="SF1_C_RecD"/>
    <property type="match status" value="1"/>
</dbReference>
<dbReference type="EMBL" id="CDMY01000200">
    <property type="protein sequence ID" value="CEL93981.1"/>
    <property type="molecule type" value="Genomic_DNA"/>
</dbReference>
<dbReference type="InterPro" id="IPR027417">
    <property type="entry name" value="P-loop_NTPase"/>
</dbReference>
<dbReference type="OrthoDB" id="425788at2759"/>
<dbReference type="AlphaFoldDB" id="A0A0G4EF11"/>
<dbReference type="Gene3D" id="3.40.50.300">
    <property type="entry name" value="P-loop containing nucleotide triphosphate hydrolases"/>
    <property type="match status" value="1"/>
</dbReference>
<organism evidence="1 2">
    <name type="scientific">Vitrella brassicaformis (strain CCMP3155)</name>
    <dbReference type="NCBI Taxonomy" id="1169540"/>
    <lineage>
        <taxon>Eukaryota</taxon>
        <taxon>Sar</taxon>
        <taxon>Alveolata</taxon>
        <taxon>Colpodellida</taxon>
        <taxon>Vitrellaceae</taxon>
        <taxon>Vitrella</taxon>
    </lineage>
</organism>
<dbReference type="PhylomeDB" id="A0A0G4EF11"/>
<dbReference type="OMA" id="GDETHWI"/>
<dbReference type="SUPFAM" id="SSF52540">
    <property type="entry name" value="P-loop containing nucleoside triphosphate hydrolases"/>
    <property type="match status" value="1"/>
</dbReference>
<dbReference type="STRING" id="1169540.A0A0G4EF11"/>
<dbReference type="VEuPathDB" id="CryptoDB:Vbra_20326"/>
<dbReference type="PANTHER" id="PTHR23274">
    <property type="entry name" value="DNA HELICASE-RELATED"/>
    <property type="match status" value="1"/>
</dbReference>
<dbReference type="Gene3D" id="2.30.30.940">
    <property type="match status" value="1"/>
</dbReference>
<evidence type="ECO:0000313" key="2">
    <source>
        <dbReference type="Proteomes" id="UP000041254"/>
    </source>
</evidence>
<accession>A0A0G4EF11</accession>
<dbReference type="Proteomes" id="UP000041254">
    <property type="component" value="Unassembled WGS sequence"/>
</dbReference>
<evidence type="ECO:0000313" key="1">
    <source>
        <dbReference type="EMBL" id="CEL93981.1"/>
    </source>
</evidence>
<keyword evidence="2" id="KW-1185">Reference proteome</keyword>
<gene>
    <name evidence="1" type="ORF">Vbra_20326</name>
</gene>
<reference evidence="1 2" key="1">
    <citation type="submission" date="2014-11" db="EMBL/GenBank/DDBJ databases">
        <authorList>
            <person name="Zhu J."/>
            <person name="Qi W."/>
            <person name="Song R."/>
        </authorList>
    </citation>
    <scope>NUCLEOTIDE SEQUENCE [LARGE SCALE GENOMIC DNA]</scope>
</reference>
<dbReference type="GO" id="GO:0006260">
    <property type="term" value="P:DNA replication"/>
    <property type="evidence" value="ECO:0007669"/>
    <property type="project" value="TreeGrafter"/>
</dbReference>
<protein>
    <submittedName>
        <fullName evidence="1">Uncharacterized protein</fullName>
    </submittedName>
</protein>
<proteinExistence type="predicted"/>
<dbReference type="GO" id="GO:0005657">
    <property type="term" value="C:replication fork"/>
    <property type="evidence" value="ECO:0007669"/>
    <property type="project" value="TreeGrafter"/>
</dbReference>
<sequence>MLTYQSVDVPCEVPTFCIDPQSDPSLRRGDETHWIKLNHQHTFSEQDAIEFAFPDELYNRDPEACATRAILCPVNKAVDALNDTIIQRMNGKEYTHTAFERFLQNDQQAGHHDEEFLAAQEESPKPPHKLQLKPGVVCLVLRNMSRRYELYNNEKVIYKGPRGEGMIEVKKVNGGASPWQTFVLPRINFTIQPRNVRGLKFNRCQYPVKPAYAETVHKSQGQTLEKIVIEIRHHFFQHGHLYTALTRVRYGCDMLLLTSPERICDGPPICRNIVYRKLLE</sequence>